<comment type="caution">
    <text evidence="3">The sequence shown here is derived from an EMBL/GenBank/DDBJ whole genome shotgun (WGS) entry which is preliminary data.</text>
</comment>
<dbReference type="Pfam" id="PF12017">
    <property type="entry name" value="Tnp_P_element"/>
    <property type="match status" value="1"/>
</dbReference>
<evidence type="ECO:0000313" key="4">
    <source>
        <dbReference type="Proteomes" id="UP001208570"/>
    </source>
</evidence>
<feature type="domain" description="THAP9-like helix-turn-helix" evidence="2">
    <location>
        <begin position="79"/>
        <end position="124"/>
    </location>
</feature>
<evidence type="ECO:0000313" key="3">
    <source>
        <dbReference type="EMBL" id="KAK2167089.1"/>
    </source>
</evidence>
<dbReference type="AlphaFoldDB" id="A0AAD9K8R1"/>
<proteinExistence type="predicted"/>
<feature type="non-terminal residue" evidence="3">
    <location>
        <position position="142"/>
    </location>
</feature>
<gene>
    <name evidence="3" type="ORF">LSH36_32g14030</name>
</gene>
<organism evidence="3 4">
    <name type="scientific">Paralvinella palmiformis</name>
    <dbReference type="NCBI Taxonomy" id="53620"/>
    <lineage>
        <taxon>Eukaryota</taxon>
        <taxon>Metazoa</taxon>
        <taxon>Spiralia</taxon>
        <taxon>Lophotrochozoa</taxon>
        <taxon>Annelida</taxon>
        <taxon>Polychaeta</taxon>
        <taxon>Sedentaria</taxon>
        <taxon>Canalipalpata</taxon>
        <taxon>Terebellida</taxon>
        <taxon>Terebelliformia</taxon>
        <taxon>Alvinellidae</taxon>
        <taxon>Paralvinella</taxon>
    </lineage>
</organism>
<feature type="region of interest" description="Disordered" evidence="1">
    <location>
        <begin position="1"/>
        <end position="24"/>
    </location>
</feature>
<sequence>EPETPHPECSNISPVTAKHSYTRDSDTLNRTYQETLYKLDQTQKDLLNTNCREKRAKVCIQNVLRAVLGQLHDQGNRLRLLEYTMNIPVDFFKKPSHEYSDDQKQFATTSFFYNPKAYIYLRKKTFVTSSSNNAKVINKLQL</sequence>
<reference evidence="3" key="1">
    <citation type="journal article" date="2023" name="Mol. Biol. Evol.">
        <title>Third-Generation Sequencing Reveals the Adaptive Role of the Epigenome in Three Deep-Sea Polychaetes.</title>
        <authorList>
            <person name="Perez M."/>
            <person name="Aroh O."/>
            <person name="Sun Y."/>
            <person name="Lan Y."/>
            <person name="Juniper S.K."/>
            <person name="Young C.R."/>
            <person name="Angers B."/>
            <person name="Qian P.Y."/>
        </authorList>
    </citation>
    <scope>NUCLEOTIDE SEQUENCE</scope>
    <source>
        <strain evidence="3">P08H-3</strain>
    </source>
</reference>
<dbReference type="EMBL" id="JAODUP010000032">
    <property type="protein sequence ID" value="KAK2167089.1"/>
    <property type="molecule type" value="Genomic_DNA"/>
</dbReference>
<accession>A0AAD9K8R1</accession>
<keyword evidence="4" id="KW-1185">Reference proteome</keyword>
<protein>
    <recommendedName>
        <fullName evidence="2">THAP9-like helix-turn-helix domain-containing protein</fullName>
    </recommendedName>
</protein>
<name>A0AAD9K8R1_9ANNE</name>
<evidence type="ECO:0000256" key="1">
    <source>
        <dbReference type="SAM" id="MobiDB-lite"/>
    </source>
</evidence>
<dbReference type="Proteomes" id="UP001208570">
    <property type="component" value="Unassembled WGS sequence"/>
</dbReference>
<dbReference type="InterPro" id="IPR021896">
    <property type="entry name" value="THAP9-like_HTH"/>
</dbReference>
<evidence type="ECO:0000259" key="2">
    <source>
        <dbReference type="Pfam" id="PF12017"/>
    </source>
</evidence>